<dbReference type="Pfam" id="PF02272">
    <property type="entry name" value="DHHA1"/>
    <property type="match status" value="1"/>
</dbReference>
<name>A0A7I8DHL6_9FIRM</name>
<proteinExistence type="predicted"/>
<dbReference type="AlphaFoldDB" id="A0A7I8DHL6"/>
<dbReference type="InterPro" id="IPR003156">
    <property type="entry name" value="DHHA1_dom"/>
</dbReference>
<dbReference type="PANTHER" id="PTHR47618">
    <property type="entry name" value="BIFUNCTIONAL OLIGORIBONUCLEASE AND PAP PHOSPHATASE NRNA"/>
    <property type="match status" value="1"/>
</dbReference>
<evidence type="ECO:0000259" key="2">
    <source>
        <dbReference type="Pfam" id="PF02272"/>
    </source>
</evidence>
<organism evidence="3 4">
    <name type="scientific">Anaerocolumna chitinilytica</name>
    <dbReference type="NCBI Taxonomy" id="1727145"/>
    <lineage>
        <taxon>Bacteria</taxon>
        <taxon>Bacillati</taxon>
        <taxon>Bacillota</taxon>
        <taxon>Clostridia</taxon>
        <taxon>Lachnospirales</taxon>
        <taxon>Lachnospiraceae</taxon>
        <taxon>Anaerocolumna</taxon>
    </lineage>
</organism>
<protein>
    <submittedName>
        <fullName evidence="3">DHH family phosphoesterase</fullName>
    </submittedName>
</protein>
<dbReference type="RefSeq" id="WP_185257642.1">
    <property type="nucleotide sequence ID" value="NZ_AP023368.1"/>
</dbReference>
<feature type="domain" description="DDH" evidence="1">
    <location>
        <begin position="16"/>
        <end position="157"/>
    </location>
</feature>
<gene>
    <name evidence="3" type="ORF">bsdcttw_02280</name>
</gene>
<evidence type="ECO:0000313" key="4">
    <source>
        <dbReference type="Proteomes" id="UP000515703"/>
    </source>
</evidence>
<sequence length="326" mass="35931">MTNLEKLLSVIKGKHVYIQTHNYPDQDALASAFGLSALLKGMGKDSTICYSGQIDKLNTQMMVELISIPVCKGEALPMTERDEILLVDSQEGNMNVKKFPGKIIACIDHHPIQNTENYLFYDIRSDIGSCSSIIGNYFLENGIEPEEPVATALAYGIKMDTANLTRNVSEMDVEIFYYLFDKVEQEKLNELEGSSLRKEDLNAYKEAITNLKIYGRLGIVRIGNDYSEAILGSISDFLLSLSELDITVVYAYRVGGLKFSVRSQTALVDAGKAIKSALRGIGDGGGHAVMAAGFIPELYGETVIADMSALVEQRLILYVQKKLVDT</sequence>
<feature type="domain" description="DHHA1" evidence="2">
    <location>
        <begin position="220"/>
        <end position="314"/>
    </location>
</feature>
<dbReference type="InterPro" id="IPR051319">
    <property type="entry name" value="Oligoribo/pAp-PDE_c-di-AMP_PDE"/>
</dbReference>
<dbReference type="Proteomes" id="UP000515703">
    <property type="component" value="Chromosome"/>
</dbReference>
<evidence type="ECO:0000259" key="1">
    <source>
        <dbReference type="Pfam" id="PF01368"/>
    </source>
</evidence>
<dbReference type="SUPFAM" id="SSF64182">
    <property type="entry name" value="DHH phosphoesterases"/>
    <property type="match status" value="1"/>
</dbReference>
<evidence type="ECO:0000313" key="3">
    <source>
        <dbReference type="EMBL" id="BCJ97187.1"/>
    </source>
</evidence>
<dbReference type="KEGG" id="acht:bsdcttw_02280"/>
<dbReference type="EMBL" id="AP023368">
    <property type="protein sequence ID" value="BCJ97187.1"/>
    <property type="molecule type" value="Genomic_DNA"/>
</dbReference>
<dbReference type="InterPro" id="IPR038763">
    <property type="entry name" value="DHH_sf"/>
</dbReference>
<dbReference type="InterPro" id="IPR001667">
    <property type="entry name" value="DDH_dom"/>
</dbReference>
<dbReference type="Pfam" id="PF01368">
    <property type="entry name" value="DHH"/>
    <property type="match status" value="1"/>
</dbReference>
<reference evidence="3 4" key="2">
    <citation type="submission" date="2020-08" db="EMBL/GenBank/DDBJ databases">
        <authorList>
            <person name="Ueki A."/>
            <person name="Tonouchi A."/>
        </authorList>
    </citation>
    <scope>NUCLEOTIDE SEQUENCE [LARGE SCALE GENOMIC DNA]</scope>
    <source>
        <strain evidence="3 4">CTTW</strain>
    </source>
</reference>
<dbReference type="GO" id="GO:0003676">
    <property type="term" value="F:nucleic acid binding"/>
    <property type="evidence" value="ECO:0007669"/>
    <property type="project" value="InterPro"/>
</dbReference>
<dbReference type="Gene3D" id="3.90.1640.10">
    <property type="entry name" value="inorganic pyrophosphatase (n-terminal core)"/>
    <property type="match status" value="1"/>
</dbReference>
<reference evidence="3 4" key="1">
    <citation type="submission" date="2020-08" db="EMBL/GenBank/DDBJ databases">
        <title>Draft genome sequencing of an Anaerocolumna strain isolated from anoxic soil subjected to BSD treatment.</title>
        <authorList>
            <person name="Uek A."/>
            <person name="Tonouchi A."/>
        </authorList>
    </citation>
    <scope>NUCLEOTIDE SEQUENCE [LARGE SCALE GENOMIC DNA]</scope>
    <source>
        <strain evidence="3 4">CTTW</strain>
    </source>
</reference>
<dbReference type="PANTHER" id="PTHR47618:SF1">
    <property type="entry name" value="BIFUNCTIONAL OLIGORIBONUCLEASE AND PAP PHOSPHATASE NRNA"/>
    <property type="match status" value="1"/>
</dbReference>
<accession>A0A7I8DHL6</accession>
<keyword evidence="4" id="KW-1185">Reference proteome</keyword>